<feature type="transmembrane region" description="Helical" evidence="1">
    <location>
        <begin position="153"/>
        <end position="173"/>
    </location>
</feature>
<feature type="transmembrane region" description="Helical" evidence="1">
    <location>
        <begin position="7"/>
        <end position="30"/>
    </location>
</feature>
<dbReference type="OrthoDB" id="9799199at2"/>
<dbReference type="GO" id="GO:0009273">
    <property type="term" value="P:peptidoglycan-based cell wall biogenesis"/>
    <property type="evidence" value="ECO:0007669"/>
    <property type="project" value="TreeGrafter"/>
</dbReference>
<organism evidence="2 3">
    <name type="scientific">Rhodanobacter lindaniclasticus</name>
    <dbReference type="NCBI Taxonomy" id="75310"/>
    <lineage>
        <taxon>Bacteria</taxon>
        <taxon>Pseudomonadati</taxon>
        <taxon>Pseudomonadota</taxon>
        <taxon>Gammaproteobacteria</taxon>
        <taxon>Lysobacterales</taxon>
        <taxon>Rhodanobacteraceae</taxon>
        <taxon>Rhodanobacter</taxon>
    </lineage>
</organism>
<reference evidence="2 3" key="1">
    <citation type="submission" date="2017-02" db="EMBL/GenBank/DDBJ databases">
        <title>Whole genome sequencing of Rhodanobacter lindaniclasticus DSM 17932.</title>
        <authorList>
            <person name="Kumar S."/>
            <person name="Patil P."/>
            <person name="Patil P.B."/>
        </authorList>
    </citation>
    <scope>NUCLEOTIDE SEQUENCE [LARGE SCALE GENOMIC DNA]</scope>
    <source>
        <strain evidence="2 3">DSM 17932</strain>
    </source>
</reference>
<keyword evidence="3" id="KW-1185">Reference proteome</keyword>
<feature type="transmembrane region" description="Helical" evidence="1">
    <location>
        <begin position="185"/>
        <end position="203"/>
    </location>
</feature>
<keyword evidence="1" id="KW-1133">Transmembrane helix</keyword>
<feature type="transmembrane region" description="Helical" evidence="1">
    <location>
        <begin position="93"/>
        <end position="112"/>
    </location>
</feature>
<dbReference type="Pfam" id="PF01148">
    <property type="entry name" value="CTP_transf_1"/>
    <property type="match status" value="1"/>
</dbReference>
<feature type="transmembrane region" description="Helical" evidence="1">
    <location>
        <begin position="118"/>
        <end position="141"/>
    </location>
</feature>
<comment type="caution">
    <text evidence="2">The sequence shown here is derived from an EMBL/GenBank/DDBJ whole genome shotgun (WGS) entry which is preliminary data.</text>
</comment>
<keyword evidence="1" id="KW-0472">Membrane</keyword>
<dbReference type="GO" id="GO:0016779">
    <property type="term" value="F:nucleotidyltransferase activity"/>
    <property type="evidence" value="ECO:0007669"/>
    <property type="project" value="UniProtKB-KW"/>
</dbReference>
<accession>A0A4S3KI16</accession>
<evidence type="ECO:0000313" key="3">
    <source>
        <dbReference type="Proteomes" id="UP000306317"/>
    </source>
</evidence>
<feature type="transmembrane region" description="Helical" evidence="1">
    <location>
        <begin position="248"/>
        <end position="268"/>
    </location>
</feature>
<feature type="transmembrane region" description="Helical" evidence="1">
    <location>
        <begin position="224"/>
        <end position="242"/>
    </location>
</feature>
<gene>
    <name evidence="2" type="ORF">B1991_08095</name>
</gene>
<evidence type="ECO:0000256" key="1">
    <source>
        <dbReference type="SAM" id="Phobius"/>
    </source>
</evidence>
<dbReference type="AlphaFoldDB" id="A0A4S3KI16"/>
<dbReference type="PANTHER" id="PTHR43535">
    <property type="entry name" value="PHOSPHATIDATE CYTIDYLYLTRANSFERASE"/>
    <property type="match status" value="1"/>
</dbReference>
<dbReference type="PANTHER" id="PTHR43535:SF1">
    <property type="entry name" value="PHOSPHATIDATE CYTIDYLYLTRANSFERASE"/>
    <property type="match status" value="1"/>
</dbReference>
<evidence type="ECO:0000313" key="2">
    <source>
        <dbReference type="EMBL" id="THD07594.1"/>
    </source>
</evidence>
<feature type="transmembrane region" description="Helical" evidence="1">
    <location>
        <begin position="50"/>
        <end position="81"/>
    </location>
</feature>
<protein>
    <submittedName>
        <fullName evidence="2">Phosphatidate cytidylyltransferase</fullName>
    </submittedName>
</protein>
<keyword evidence="2" id="KW-0548">Nucleotidyltransferase</keyword>
<dbReference type="Proteomes" id="UP000306317">
    <property type="component" value="Unassembled WGS sequence"/>
</dbReference>
<dbReference type="EMBL" id="MWIO01000025">
    <property type="protein sequence ID" value="THD07594.1"/>
    <property type="molecule type" value="Genomic_DNA"/>
</dbReference>
<name>A0A4S3KI16_9GAMM</name>
<dbReference type="GO" id="GO:0005886">
    <property type="term" value="C:plasma membrane"/>
    <property type="evidence" value="ECO:0007669"/>
    <property type="project" value="TreeGrafter"/>
</dbReference>
<dbReference type="RefSeq" id="WP_136258214.1">
    <property type="nucleotide sequence ID" value="NZ_MWIO01000025.1"/>
</dbReference>
<keyword evidence="1" id="KW-0812">Transmembrane</keyword>
<sequence>MSLQQKFWTVMGAVLALLLVASLVGWVLSLRARSDSSREVIANLNARIGAWWWMVAILCVCFLLGRVATLMLFALASFFALREFLTLTPARRGDHLPLVLCFYLAIPLQYWLIGIDWYGLFAICIPVYGFLLLPAVTALGGDTESFLERTTKIQWGLMLTVYCISYAPALLLLHVPGYEGQNLLLLLYLLLVVQISDVLQYVFGKLFGRHQLAPSVSPSKTVEGLVGGGLSAVAVGAGLWWITPFSLWGSAGMSLLIVVAGFLGGLALSAVKRSLGAKDWGQLIDGHGGMLDRLDSVSFAAPVFFHVVRYALM</sequence>
<proteinExistence type="predicted"/>
<keyword evidence="2" id="KW-0808">Transferase</keyword>